<accession>A0A9P6E622</accession>
<sequence>MSAARGTCGDRLVQGTVDQFNPDLNVHHHLAAEVYIRRSTISFLSFLSPPLPIFFTANRLRVRPLNFIPLPQSFFYTNSLSIMVAARSFGLFQLAAVSLALLSPAFAAAPANATQGNSDNAQAIHPGANVDMCLDVRDYKLFDGAPVQLYDCNDTPAQKWVFTKGQTHIQLAGTKYCLDAGQAPANGQQMKIWTCFDDLRAQSFFVTDDDRISLKDQGFCMDVTKGQYFDTNPVQIWQCTDNNWNQVWWDDEVADALPYCQ</sequence>
<dbReference type="CDD" id="cd00161">
    <property type="entry name" value="beta-trefoil_Ricin-like"/>
    <property type="match status" value="1"/>
</dbReference>
<dbReference type="InterPro" id="IPR000772">
    <property type="entry name" value="Ricin_B_lectin"/>
</dbReference>
<feature type="domain" description="Ricin B lectin" evidence="1">
    <location>
        <begin position="121"/>
        <end position="247"/>
    </location>
</feature>
<dbReference type="OrthoDB" id="6770063at2759"/>
<reference evidence="2" key="1">
    <citation type="submission" date="2020-11" db="EMBL/GenBank/DDBJ databases">
        <authorList>
            <consortium name="DOE Joint Genome Institute"/>
            <person name="Ahrendt S."/>
            <person name="Riley R."/>
            <person name="Andreopoulos W."/>
            <person name="Labutti K."/>
            <person name="Pangilinan J."/>
            <person name="Ruiz-Duenas F.J."/>
            <person name="Barrasa J.M."/>
            <person name="Sanchez-Garcia M."/>
            <person name="Camarero S."/>
            <person name="Miyauchi S."/>
            <person name="Serrano A."/>
            <person name="Linde D."/>
            <person name="Babiker R."/>
            <person name="Drula E."/>
            <person name="Ayuso-Fernandez I."/>
            <person name="Pacheco R."/>
            <person name="Padilla G."/>
            <person name="Ferreira P."/>
            <person name="Barriuso J."/>
            <person name="Kellner H."/>
            <person name="Castanera R."/>
            <person name="Alfaro M."/>
            <person name="Ramirez L."/>
            <person name="Pisabarro A.G."/>
            <person name="Kuo A."/>
            <person name="Tritt A."/>
            <person name="Lipzen A."/>
            <person name="He G."/>
            <person name="Yan M."/>
            <person name="Ng V."/>
            <person name="Cullen D."/>
            <person name="Martin F."/>
            <person name="Rosso M.-N."/>
            <person name="Henrissat B."/>
            <person name="Hibbett D."/>
            <person name="Martinez A.T."/>
            <person name="Grigoriev I.V."/>
        </authorList>
    </citation>
    <scope>NUCLEOTIDE SEQUENCE</scope>
    <source>
        <strain evidence="2">CBS 506.95</strain>
    </source>
</reference>
<evidence type="ECO:0000259" key="1">
    <source>
        <dbReference type="SMART" id="SM00458"/>
    </source>
</evidence>
<dbReference type="Proteomes" id="UP000807306">
    <property type="component" value="Unassembled WGS sequence"/>
</dbReference>
<evidence type="ECO:0000313" key="2">
    <source>
        <dbReference type="EMBL" id="KAF9523206.1"/>
    </source>
</evidence>
<comment type="caution">
    <text evidence="2">The sequence shown here is derived from an EMBL/GenBank/DDBJ whole genome shotgun (WGS) entry which is preliminary data.</text>
</comment>
<dbReference type="Gene3D" id="2.80.10.50">
    <property type="match status" value="1"/>
</dbReference>
<name>A0A9P6E622_9AGAR</name>
<keyword evidence="3" id="KW-1185">Reference proteome</keyword>
<dbReference type="EMBL" id="MU157922">
    <property type="protein sequence ID" value="KAF9523206.1"/>
    <property type="molecule type" value="Genomic_DNA"/>
</dbReference>
<dbReference type="Pfam" id="PF00652">
    <property type="entry name" value="Ricin_B_lectin"/>
    <property type="match status" value="1"/>
</dbReference>
<evidence type="ECO:0000313" key="3">
    <source>
        <dbReference type="Proteomes" id="UP000807306"/>
    </source>
</evidence>
<dbReference type="AlphaFoldDB" id="A0A9P6E622"/>
<dbReference type="InterPro" id="IPR035992">
    <property type="entry name" value="Ricin_B-like_lectins"/>
</dbReference>
<gene>
    <name evidence="2" type="ORF">CPB83DRAFT_863184</name>
</gene>
<dbReference type="PROSITE" id="PS50231">
    <property type="entry name" value="RICIN_B_LECTIN"/>
    <property type="match status" value="1"/>
</dbReference>
<dbReference type="SUPFAM" id="SSF50370">
    <property type="entry name" value="Ricin B-like lectins"/>
    <property type="match status" value="1"/>
</dbReference>
<proteinExistence type="predicted"/>
<organism evidence="2 3">
    <name type="scientific">Crepidotus variabilis</name>
    <dbReference type="NCBI Taxonomy" id="179855"/>
    <lineage>
        <taxon>Eukaryota</taxon>
        <taxon>Fungi</taxon>
        <taxon>Dikarya</taxon>
        <taxon>Basidiomycota</taxon>
        <taxon>Agaricomycotina</taxon>
        <taxon>Agaricomycetes</taxon>
        <taxon>Agaricomycetidae</taxon>
        <taxon>Agaricales</taxon>
        <taxon>Agaricineae</taxon>
        <taxon>Crepidotaceae</taxon>
        <taxon>Crepidotus</taxon>
    </lineage>
</organism>
<dbReference type="SMART" id="SM00458">
    <property type="entry name" value="RICIN"/>
    <property type="match status" value="1"/>
</dbReference>
<protein>
    <submittedName>
        <fullName evidence="2">Ricin B lectin domain-containing protein</fullName>
    </submittedName>
</protein>